<dbReference type="EMBL" id="JALIGE010000071">
    <property type="protein sequence ID" value="MCS2161141.1"/>
    <property type="molecule type" value="Genomic_DNA"/>
</dbReference>
<dbReference type="PROSITE" id="PS51257">
    <property type="entry name" value="PROKAR_LIPOPROTEIN"/>
    <property type="match status" value="1"/>
</dbReference>
<sequence length="132" mass="14235">MNISRIVTLTGILMLTACSSSSSLTSVKEIQDMSVPVVQAPNNPATDTTAVNNCYKENATRLSELQYTLKTNMGDDVSPSEVLDTHSDAHRVFAALSKLEQISAMNETYRKEGNVVGLKAINEMLKPLSGTA</sequence>
<dbReference type="RefSeq" id="WP_258987726.1">
    <property type="nucleotide sequence ID" value="NZ_JALIGE010000071.1"/>
</dbReference>
<evidence type="ECO:0008006" key="4">
    <source>
        <dbReference type="Google" id="ProtNLM"/>
    </source>
</evidence>
<feature type="signal peptide" evidence="1">
    <location>
        <begin position="1"/>
        <end position="22"/>
    </location>
</feature>
<feature type="chain" id="PRO_5047411297" description="Lipoprotein" evidence="1">
    <location>
        <begin position="23"/>
        <end position="132"/>
    </location>
</feature>
<protein>
    <recommendedName>
        <fullName evidence="4">Lipoprotein</fullName>
    </recommendedName>
</protein>
<gene>
    <name evidence="2" type="ORF">MUU47_08380</name>
</gene>
<evidence type="ECO:0000256" key="1">
    <source>
        <dbReference type="SAM" id="SignalP"/>
    </source>
</evidence>
<comment type="caution">
    <text evidence="2">The sequence shown here is derived from an EMBL/GenBank/DDBJ whole genome shotgun (WGS) entry which is preliminary data.</text>
</comment>
<accession>A0ABT2E0B6</accession>
<proteinExistence type="predicted"/>
<organism evidence="2 3">
    <name type="scientific">Scandinavium hiltneri</name>
    <dbReference type="NCBI Taxonomy" id="2926519"/>
    <lineage>
        <taxon>Bacteria</taxon>
        <taxon>Pseudomonadati</taxon>
        <taxon>Pseudomonadota</taxon>
        <taxon>Gammaproteobacteria</taxon>
        <taxon>Enterobacterales</taxon>
        <taxon>Enterobacteriaceae</taxon>
        <taxon>Scandinavium</taxon>
    </lineage>
</organism>
<reference evidence="2 3" key="1">
    <citation type="submission" date="2022-04" db="EMBL/GenBank/DDBJ databases">
        <title>Proposal of a three novel species of Scandinavium, Scandinavium hiltneri, Scandinavium manionii, Scandinavium tedordense.</title>
        <authorList>
            <person name="Maddock D.W."/>
            <person name="Brady C.L."/>
            <person name="Denman S."/>
            <person name="Arnold D."/>
        </authorList>
    </citation>
    <scope>NUCLEOTIDE SEQUENCE [LARGE SCALE GENOMIC DNA]</scope>
    <source>
        <strain evidence="2 3">H11S7</strain>
    </source>
</reference>
<evidence type="ECO:0000313" key="2">
    <source>
        <dbReference type="EMBL" id="MCS2161141.1"/>
    </source>
</evidence>
<keyword evidence="1" id="KW-0732">Signal</keyword>
<name>A0ABT2E0B6_9ENTR</name>
<dbReference type="Proteomes" id="UP001205357">
    <property type="component" value="Unassembled WGS sequence"/>
</dbReference>
<keyword evidence="3" id="KW-1185">Reference proteome</keyword>
<evidence type="ECO:0000313" key="3">
    <source>
        <dbReference type="Proteomes" id="UP001205357"/>
    </source>
</evidence>